<feature type="domain" description="SRS" evidence="2">
    <location>
        <begin position="75"/>
        <end position="200"/>
    </location>
</feature>
<dbReference type="PRINTS" id="PR01801">
    <property type="entry name" value="SURFCEANTIGN"/>
</dbReference>
<dbReference type="GeneID" id="40309944"/>
<dbReference type="GO" id="GO:0016020">
    <property type="term" value="C:membrane"/>
    <property type="evidence" value="ECO:0007669"/>
    <property type="project" value="InterPro"/>
</dbReference>
<feature type="region of interest" description="Disordered" evidence="1">
    <location>
        <begin position="1"/>
        <end position="25"/>
    </location>
</feature>
<proteinExistence type="predicted"/>
<reference evidence="3 4" key="1">
    <citation type="submission" date="2017-09" db="EMBL/GenBank/DDBJ databases">
        <title>Genome sequencing of Besnoitia besnoiti strain Bb-Ger1.</title>
        <authorList>
            <person name="Schares G."/>
            <person name="Venepally P."/>
            <person name="Lorenzi H.A."/>
        </authorList>
    </citation>
    <scope>NUCLEOTIDE SEQUENCE [LARGE SCALE GENOMIC DNA]</scope>
    <source>
        <strain evidence="3 4">Bb-Ger1</strain>
    </source>
</reference>
<sequence>MVGRHLGDDGVASRAASASRQQGGSLTALSSITSRSQVCLPAQEACFMQSLHRSTHALVKPNAVASCEEKEGETLCSCAQEENAATRKAVISETSNQLHLDCKNEQSYAPDALTSSKVCAADNKDLNDCRDGDGQKCIDLNTLLSDTTKQVSWTKKQKKTANEPRVLNVPKTLFPYVDGKFVVGCLKNSSQTVCTVDVTVAARASATNEQTVACSYGEASNGKHQAVTLKPGLNSFTLVCGEKGGIQPANFKQKYCAPKEKQGDVAAECTGDYKSVLPLYEDNWWSTGETPETFVLTVPEGHFPENPTRLLVGCKYTGRKGQKGADQGEELQTTVCNVDVTIEGTGPPSSSASFSAGVAGALSVLLGACAVVV</sequence>
<evidence type="ECO:0000256" key="1">
    <source>
        <dbReference type="SAM" id="MobiDB-lite"/>
    </source>
</evidence>
<dbReference type="InterPro" id="IPR036755">
    <property type="entry name" value="SRS_dom_sf"/>
</dbReference>
<dbReference type="Gene3D" id="2.60.40.1320">
    <property type="entry name" value="SRS domain"/>
    <property type="match status" value="2"/>
</dbReference>
<dbReference type="Pfam" id="PF04092">
    <property type="entry name" value="SAG"/>
    <property type="match status" value="2"/>
</dbReference>
<comment type="caution">
    <text evidence="3">The sequence shown here is derived from an EMBL/GenBank/DDBJ whole genome shotgun (WGS) entry which is preliminary data.</text>
</comment>
<dbReference type="RefSeq" id="XP_029220831.1">
    <property type="nucleotide sequence ID" value="XM_029363465.1"/>
</dbReference>
<feature type="domain" description="SRS" evidence="2">
    <location>
        <begin position="210"/>
        <end position="342"/>
    </location>
</feature>
<dbReference type="SUPFAM" id="SSF74877">
    <property type="entry name" value="Major surface antigen p30, SAG1"/>
    <property type="match status" value="2"/>
</dbReference>
<dbReference type="Proteomes" id="UP000224006">
    <property type="component" value="Chromosome III"/>
</dbReference>
<evidence type="ECO:0000259" key="2">
    <source>
        <dbReference type="Pfam" id="PF04092"/>
    </source>
</evidence>
<dbReference type="KEGG" id="bbes:BESB_050140"/>
<evidence type="ECO:0000313" key="4">
    <source>
        <dbReference type="Proteomes" id="UP000224006"/>
    </source>
</evidence>
<dbReference type="VEuPathDB" id="ToxoDB:BESB_050140"/>
<feature type="compositionally biased region" description="Low complexity" evidence="1">
    <location>
        <begin position="12"/>
        <end position="25"/>
    </location>
</feature>
<evidence type="ECO:0000313" key="3">
    <source>
        <dbReference type="EMBL" id="PFH36822.1"/>
    </source>
</evidence>
<dbReference type="InterPro" id="IPR028352">
    <property type="entry name" value="Surface_antig_SAG1"/>
</dbReference>
<protein>
    <submittedName>
        <fullName evidence="3">SAG-related sequence</fullName>
    </submittedName>
</protein>
<name>A0A2A9MMP0_BESBE</name>
<gene>
    <name evidence="3" type="ORF">BESB_050140</name>
</gene>
<organism evidence="3 4">
    <name type="scientific">Besnoitia besnoiti</name>
    <name type="common">Apicomplexan protozoan</name>
    <dbReference type="NCBI Taxonomy" id="94643"/>
    <lineage>
        <taxon>Eukaryota</taxon>
        <taxon>Sar</taxon>
        <taxon>Alveolata</taxon>
        <taxon>Apicomplexa</taxon>
        <taxon>Conoidasida</taxon>
        <taxon>Coccidia</taxon>
        <taxon>Eucoccidiorida</taxon>
        <taxon>Eimeriorina</taxon>
        <taxon>Sarcocystidae</taxon>
        <taxon>Besnoitia</taxon>
    </lineage>
</organism>
<dbReference type="InterPro" id="IPR007226">
    <property type="entry name" value="SRS_dom"/>
</dbReference>
<keyword evidence="4" id="KW-1185">Reference proteome</keyword>
<dbReference type="AlphaFoldDB" id="A0A2A9MMP0"/>
<accession>A0A2A9MMP0</accession>
<dbReference type="EMBL" id="NWUJ01000003">
    <property type="protein sequence ID" value="PFH36822.1"/>
    <property type="molecule type" value="Genomic_DNA"/>
</dbReference>